<sequence length="124" mass="13409">MHTVARTKAFDTAAKQAALTEDEIFDIITFLAENPEAGEEMVGTGGCRKVRFAGRSKGKRGGYRTVTFYSGETMPVFLITVFAKGEKATLTGKEAAGLKALTKLIVDEYKKKKSSLAERRGLAG</sequence>
<organism evidence="1 2">
    <name type="scientific">Bradyrhizobium valentinum</name>
    <dbReference type="NCBI Taxonomy" id="1518501"/>
    <lineage>
        <taxon>Bacteria</taxon>
        <taxon>Pseudomonadati</taxon>
        <taxon>Pseudomonadota</taxon>
        <taxon>Alphaproteobacteria</taxon>
        <taxon>Hyphomicrobiales</taxon>
        <taxon>Nitrobacteraceae</taxon>
        <taxon>Bradyrhizobium</taxon>
    </lineage>
</organism>
<dbReference type="PIRSF" id="PIRSF039032">
    <property type="entry name" value="HigB-2"/>
    <property type="match status" value="1"/>
</dbReference>
<gene>
    <name evidence="1" type="ORF">CP49_11025</name>
</gene>
<comment type="caution">
    <text evidence="1">The sequence shown here is derived from an EMBL/GenBank/DDBJ whole genome shotgun (WGS) entry which is preliminary data.</text>
</comment>
<keyword evidence="2" id="KW-1185">Reference proteome</keyword>
<dbReference type="EMBL" id="LLXX01000124">
    <property type="protein sequence ID" value="KRR04561.1"/>
    <property type="molecule type" value="Genomic_DNA"/>
</dbReference>
<dbReference type="RefSeq" id="WP_057852138.1">
    <property type="nucleotide sequence ID" value="NZ_LLXX01000124.1"/>
</dbReference>
<evidence type="ECO:0000313" key="2">
    <source>
        <dbReference type="Proteomes" id="UP000051913"/>
    </source>
</evidence>
<name>A0A0R3L9G3_9BRAD</name>
<dbReference type="STRING" id="1518501.CQ10_04480"/>
<dbReference type="InterPro" id="IPR009387">
    <property type="entry name" value="HigB-2"/>
</dbReference>
<accession>A0A0R3L9G3</accession>
<reference evidence="1 2" key="1">
    <citation type="submission" date="2014-03" db="EMBL/GenBank/DDBJ databases">
        <title>Bradyrhizobium valentinum sp. nov., isolated from effective nodules of Lupinus mariae-josephae, a lupine endemic of basic-lime soils in Eastern Spain.</title>
        <authorList>
            <person name="Duran D."/>
            <person name="Rey L."/>
            <person name="Navarro A."/>
            <person name="Busquets A."/>
            <person name="Imperial J."/>
            <person name="Ruiz-Argueso T."/>
        </authorList>
    </citation>
    <scope>NUCLEOTIDE SEQUENCE [LARGE SCALE GENOMIC DNA]</scope>
    <source>
        <strain evidence="1 2">LmjM3</strain>
    </source>
</reference>
<dbReference type="AlphaFoldDB" id="A0A0R3L9G3"/>
<dbReference type="OrthoDB" id="9812066at2"/>
<dbReference type="Pfam" id="PF06296">
    <property type="entry name" value="RelE"/>
    <property type="match status" value="1"/>
</dbReference>
<dbReference type="Proteomes" id="UP000051913">
    <property type="component" value="Unassembled WGS sequence"/>
</dbReference>
<proteinExistence type="predicted"/>
<protein>
    <submittedName>
        <fullName evidence="1">Addiction module toxin RelE</fullName>
    </submittedName>
</protein>
<evidence type="ECO:0000313" key="1">
    <source>
        <dbReference type="EMBL" id="KRR04561.1"/>
    </source>
</evidence>